<feature type="compositionally biased region" description="Basic and acidic residues" evidence="1">
    <location>
        <begin position="27"/>
        <end position="45"/>
    </location>
</feature>
<accession>A0A0A9CMK6</accession>
<evidence type="ECO:0000256" key="1">
    <source>
        <dbReference type="SAM" id="MobiDB-lite"/>
    </source>
</evidence>
<reference evidence="2" key="1">
    <citation type="submission" date="2014-09" db="EMBL/GenBank/DDBJ databases">
        <authorList>
            <person name="Magalhaes I.L.F."/>
            <person name="Oliveira U."/>
            <person name="Santos F.R."/>
            <person name="Vidigal T.H.D.A."/>
            <person name="Brescovit A.D."/>
            <person name="Santos A.J."/>
        </authorList>
    </citation>
    <scope>NUCLEOTIDE SEQUENCE</scope>
    <source>
        <tissue evidence="2">Shoot tissue taken approximately 20 cm above the soil surface</tissue>
    </source>
</reference>
<proteinExistence type="predicted"/>
<name>A0A0A9CMK6_ARUDO</name>
<dbReference type="AlphaFoldDB" id="A0A0A9CMK6"/>
<dbReference type="EMBL" id="GBRH01225138">
    <property type="protein sequence ID" value="JAD72757.1"/>
    <property type="molecule type" value="Transcribed_RNA"/>
</dbReference>
<sequence length="55" mass="5979">MATTDQTVMGDRPAPSKSFWKRGGRRGWKDVRPGSARERWTEKRGAGVGGGCTGK</sequence>
<protein>
    <submittedName>
        <fullName evidence="2">Uncharacterized protein</fullName>
    </submittedName>
</protein>
<reference evidence="2" key="2">
    <citation type="journal article" date="2015" name="Data Brief">
        <title>Shoot transcriptome of the giant reed, Arundo donax.</title>
        <authorList>
            <person name="Barrero R.A."/>
            <person name="Guerrero F.D."/>
            <person name="Moolhuijzen P."/>
            <person name="Goolsby J.A."/>
            <person name="Tidwell J."/>
            <person name="Bellgard S.E."/>
            <person name="Bellgard M.I."/>
        </authorList>
    </citation>
    <scope>NUCLEOTIDE SEQUENCE</scope>
    <source>
        <tissue evidence="2">Shoot tissue taken approximately 20 cm above the soil surface</tissue>
    </source>
</reference>
<evidence type="ECO:0000313" key="2">
    <source>
        <dbReference type="EMBL" id="JAD72757.1"/>
    </source>
</evidence>
<organism evidence="2">
    <name type="scientific">Arundo donax</name>
    <name type="common">Giant reed</name>
    <name type="synonym">Donax arundinaceus</name>
    <dbReference type="NCBI Taxonomy" id="35708"/>
    <lineage>
        <taxon>Eukaryota</taxon>
        <taxon>Viridiplantae</taxon>
        <taxon>Streptophyta</taxon>
        <taxon>Embryophyta</taxon>
        <taxon>Tracheophyta</taxon>
        <taxon>Spermatophyta</taxon>
        <taxon>Magnoliopsida</taxon>
        <taxon>Liliopsida</taxon>
        <taxon>Poales</taxon>
        <taxon>Poaceae</taxon>
        <taxon>PACMAD clade</taxon>
        <taxon>Arundinoideae</taxon>
        <taxon>Arundineae</taxon>
        <taxon>Arundo</taxon>
    </lineage>
</organism>
<feature type="compositionally biased region" description="Gly residues" evidence="1">
    <location>
        <begin position="46"/>
        <end position="55"/>
    </location>
</feature>
<feature type="region of interest" description="Disordered" evidence="1">
    <location>
        <begin position="1"/>
        <end position="55"/>
    </location>
</feature>